<dbReference type="Gramene" id="Pp3c17_5460V3.2">
    <property type="protein sequence ID" value="Pp3c17_5460V3.2"/>
    <property type="gene ID" value="Pp3c17_5460"/>
</dbReference>
<dbReference type="Gramene" id="Pp3c17_5460V3.1">
    <property type="protein sequence ID" value="Pp3c17_5460V3.1"/>
    <property type="gene ID" value="Pp3c17_5460"/>
</dbReference>
<dbReference type="PANTHER" id="PTHR14659">
    <property type="entry name" value="ALPHA- AND GAMMA-ADAPTIN-BINDING PROTEIN P34"/>
    <property type="match status" value="1"/>
</dbReference>
<dbReference type="InterPro" id="IPR027417">
    <property type="entry name" value="P-loop_NTPase"/>
</dbReference>
<dbReference type="GeneID" id="112294865"/>
<dbReference type="EnsemblPlants" id="Pp3c17_5460V3.3">
    <property type="protein sequence ID" value="Pp3c17_5460V3.3"/>
    <property type="gene ID" value="Pp3c17_5460"/>
</dbReference>
<reference evidence="2 4" key="1">
    <citation type="journal article" date="2008" name="Science">
        <title>The Physcomitrella genome reveals evolutionary insights into the conquest of land by plants.</title>
        <authorList>
            <person name="Rensing S."/>
            <person name="Lang D."/>
            <person name="Zimmer A."/>
            <person name="Terry A."/>
            <person name="Salamov A."/>
            <person name="Shapiro H."/>
            <person name="Nishiyama T."/>
            <person name="Perroud P.-F."/>
            <person name="Lindquist E."/>
            <person name="Kamisugi Y."/>
            <person name="Tanahashi T."/>
            <person name="Sakakibara K."/>
            <person name="Fujita T."/>
            <person name="Oishi K."/>
            <person name="Shin-I T."/>
            <person name="Kuroki Y."/>
            <person name="Toyoda A."/>
            <person name="Suzuki Y."/>
            <person name="Hashimoto A."/>
            <person name="Yamaguchi K."/>
            <person name="Sugano A."/>
            <person name="Kohara Y."/>
            <person name="Fujiyama A."/>
            <person name="Anterola A."/>
            <person name="Aoki S."/>
            <person name="Ashton N."/>
            <person name="Barbazuk W.B."/>
            <person name="Barker E."/>
            <person name="Bennetzen J."/>
            <person name="Bezanilla M."/>
            <person name="Blankenship R."/>
            <person name="Cho S.H."/>
            <person name="Dutcher S."/>
            <person name="Estelle M."/>
            <person name="Fawcett J.A."/>
            <person name="Gundlach H."/>
            <person name="Hanada K."/>
            <person name="Heyl A."/>
            <person name="Hicks K.A."/>
            <person name="Hugh J."/>
            <person name="Lohr M."/>
            <person name="Mayer K."/>
            <person name="Melkozernov A."/>
            <person name="Murata T."/>
            <person name="Nelson D."/>
            <person name="Pils B."/>
            <person name="Prigge M."/>
            <person name="Reiss B."/>
            <person name="Renner T."/>
            <person name="Rombauts S."/>
            <person name="Rushton P."/>
            <person name="Sanderfoot A."/>
            <person name="Schween G."/>
            <person name="Shiu S.-H."/>
            <person name="Stueber K."/>
            <person name="Theodoulou F.L."/>
            <person name="Tu H."/>
            <person name="Van de Peer Y."/>
            <person name="Verrier P.J."/>
            <person name="Waters E."/>
            <person name="Wood A."/>
            <person name="Yang L."/>
            <person name="Cove D."/>
            <person name="Cuming A."/>
            <person name="Hasebe M."/>
            <person name="Lucas S."/>
            <person name="Mishler D.B."/>
            <person name="Reski R."/>
            <person name="Grigoriev I."/>
            <person name="Quatrano R.S."/>
            <person name="Boore J.L."/>
        </authorList>
    </citation>
    <scope>NUCLEOTIDE SEQUENCE [LARGE SCALE GENOMIC DNA]</scope>
    <source>
        <strain evidence="3 4">cv. Gransden 2004</strain>
    </source>
</reference>
<dbReference type="GO" id="GO:0005525">
    <property type="term" value="F:GTP binding"/>
    <property type="evidence" value="ECO:0007669"/>
    <property type="project" value="InterPro"/>
</dbReference>
<dbReference type="PANTHER" id="PTHR14659:SF1">
    <property type="entry name" value="ALPHA- AND GAMMA-ADAPTIN-BINDING PROTEIN P34"/>
    <property type="match status" value="1"/>
</dbReference>
<dbReference type="STRING" id="3218.A0A2K1J2S6"/>
<evidence type="ECO:0000313" key="4">
    <source>
        <dbReference type="Proteomes" id="UP000006727"/>
    </source>
</evidence>
<dbReference type="RefSeq" id="XP_024401572.1">
    <property type="nucleotide sequence ID" value="XM_024545804.2"/>
</dbReference>
<dbReference type="Gramene" id="Pp3c17_5460V3.3">
    <property type="protein sequence ID" value="Pp3c17_5460V3.3"/>
    <property type="gene ID" value="Pp3c17_5460"/>
</dbReference>
<dbReference type="RefSeq" id="XP_024401571.1">
    <property type="nucleotide sequence ID" value="XM_024545803.2"/>
</dbReference>
<reference evidence="3" key="3">
    <citation type="submission" date="2020-12" db="UniProtKB">
        <authorList>
            <consortium name="EnsemblPlants"/>
        </authorList>
    </citation>
    <scope>IDENTIFICATION</scope>
</reference>
<dbReference type="EMBL" id="ABEU02000017">
    <property type="protein sequence ID" value="PNR35829.1"/>
    <property type="molecule type" value="Genomic_DNA"/>
</dbReference>
<dbReference type="KEGG" id="ppp:112294865"/>
<keyword evidence="4" id="KW-1185">Reference proteome</keyword>
<dbReference type="AlphaFoldDB" id="A0A2K1J2S6"/>
<dbReference type="InterPro" id="IPR019341">
    <property type="entry name" value="Alpha/Gamma-adaptin-bd_p34"/>
</dbReference>
<dbReference type="OrthoDB" id="10261384at2759"/>
<dbReference type="Proteomes" id="UP000006727">
    <property type="component" value="Chromosome 17"/>
</dbReference>
<dbReference type="EnsemblPlants" id="Pp3c17_5460V3.2">
    <property type="protein sequence ID" value="Pp3c17_5460V3.2"/>
    <property type="gene ID" value="Pp3c17_5460"/>
</dbReference>
<feature type="region of interest" description="Disordered" evidence="1">
    <location>
        <begin position="327"/>
        <end position="346"/>
    </location>
</feature>
<evidence type="ECO:0000313" key="2">
    <source>
        <dbReference type="EMBL" id="PNR35829.1"/>
    </source>
</evidence>
<dbReference type="FunCoup" id="A0A2K1J2S6">
    <property type="interactions" value="2867"/>
</dbReference>
<dbReference type="Gramene" id="Pp3c17_5460V3.4">
    <property type="protein sequence ID" value="Pp3c17_5460V3.4"/>
    <property type="gene ID" value="Pp3c17_5460"/>
</dbReference>
<dbReference type="Pfam" id="PF00071">
    <property type="entry name" value="Ras"/>
    <property type="match status" value="1"/>
</dbReference>
<dbReference type="Gene3D" id="3.40.50.11960">
    <property type="match status" value="1"/>
</dbReference>
<dbReference type="CDD" id="cd00882">
    <property type="entry name" value="Ras_like_GTPase"/>
    <property type="match status" value="1"/>
</dbReference>
<sequence>MGMQAPTAETVDDAGTASAVAGRPSVLIVGSSNVGKYSVLKRLLGKEELLKDDSWSGSTCHGWTIDTKYYTADVCIWTARLDELDSKDSGSSPLEHCEALLMVFDLSDPTTFEKLQQWMGASELSYEVQICVGNKADKLPSHFGHIEYRRRLMKRGESSSDPHPEFMDFGIDRTEGSSLLAEDDDEDPEHRRRARMEWCTERGIEYIEACAINEAFDKCMSVDGDLQGVPRILDAISAHMWTGLVMKPADVQRNFQQGSKENDEDRGSSSEDEEDFLIEYEILSNASTEPWDGNEDLWSFRGAEAPPMDVAIPSDGEFKAADDIEPSTIQTNVPSNLPDESEGTFASTSTVPHVVSTAHGSEDQVIIVQHSDGLKSPETSTISRDVIEAGEGSSLDVTEEVFVKNDKEHGAEDLEKLMHEMASMRENMRNMSDGQRREMAAQLAMRMASVFLDDDEEDDE</sequence>
<dbReference type="EnsemblPlants" id="Pp3c17_5460V3.1">
    <property type="protein sequence ID" value="Pp3c17_5460V3.1"/>
    <property type="gene ID" value="Pp3c17_5460"/>
</dbReference>
<dbReference type="SUPFAM" id="SSF52540">
    <property type="entry name" value="P-loop containing nucleoside triphosphate hydrolases"/>
    <property type="match status" value="1"/>
</dbReference>
<organism evidence="2">
    <name type="scientific">Physcomitrium patens</name>
    <name type="common">Spreading-leaved earth moss</name>
    <name type="synonym">Physcomitrella patens</name>
    <dbReference type="NCBI Taxonomy" id="3218"/>
    <lineage>
        <taxon>Eukaryota</taxon>
        <taxon>Viridiplantae</taxon>
        <taxon>Streptophyta</taxon>
        <taxon>Embryophyta</taxon>
        <taxon>Bryophyta</taxon>
        <taxon>Bryophytina</taxon>
        <taxon>Bryopsida</taxon>
        <taxon>Funariidae</taxon>
        <taxon>Funariales</taxon>
        <taxon>Funariaceae</taxon>
        <taxon>Physcomitrium</taxon>
    </lineage>
</organism>
<accession>A0A2K1J2S6</accession>
<protein>
    <submittedName>
        <fullName evidence="2 3">Uncharacterized protein</fullName>
    </submittedName>
</protein>
<dbReference type="PaxDb" id="3218-PP1S26_125V6.1"/>
<proteinExistence type="predicted"/>
<gene>
    <name evidence="3" type="primary">LOC112294865</name>
    <name evidence="2" type="ORF">PHYPA_021679</name>
</gene>
<name>A0A2K1J2S6_PHYPA</name>
<evidence type="ECO:0000313" key="3">
    <source>
        <dbReference type="EnsemblPlants" id="Pp3c17_5460V3.1"/>
    </source>
</evidence>
<dbReference type="GO" id="GO:0003924">
    <property type="term" value="F:GTPase activity"/>
    <property type="evidence" value="ECO:0007669"/>
    <property type="project" value="InterPro"/>
</dbReference>
<dbReference type="EnsemblPlants" id="Pp3c17_5460V3.4">
    <property type="protein sequence ID" value="Pp3c17_5460V3.4"/>
    <property type="gene ID" value="Pp3c17_5460"/>
</dbReference>
<evidence type="ECO:0000256" key="1">
    <source>
        <dbReference type="SAM" id="MobiDB-lite"/>
    </source>
</evidence>
<dbReference type="Pfam" id="PF10199">
    <property type="entry name" value="Adaptin_binding"/>
    <property type="match status" value="1"/>
</dbReference>
<dbReference type="OMA" id="YGWTIDT"/>
<dbReference type="InterPro" id="IPR001806">
    <property type="entry name" value="Small_GTPase"/>
</dbReference>
<reference evidence="2 4" key="2">
    <citation type="journal article" date="2018" name="Plant J.">
        <title>The Physcomitrella patens chromosome-scale assembly reveals moss genome structure and evolution.</title>
        <authorList>
            <person name="Lang D."/>
            <person name="Ullrich K.K."/>
            <person name="Murat F."/>
            <person name="Fuchs J."/>
            <person name="Jenkins J."/>
            <person name="Haas F.B."/>
            <person name="Piednoel M."/>
            <person name="Gundlach H."/>
            <person name="Van Bel M."/>
            <person name="Meyberg R."/>
            <person name="Vives C."/>
            <person name="Morata J."/>
            <person name="Symeonidi A."/>
            <person name="Hiss M."/>
            <person name="Muchero W."/>
            <person name="Kamisugi Y."/>
            <person name="Saleh O."/>
            <person name="Blanc G."/>
            <person name="Decker E.L."/>
            <person name="van Gessel N."/>
            <person name="Grimwood J."/>
            <person name="Hayes R.D."/>
            <person name="Graham S.W."/>
            <person name="Gunter L.E."/>
            <person name="McDaniel S.F."/>
            <person name="Hoernstein S.N.W."/>
            <person name="Larsson A."/>
            <person name="Li F.W."/>
            <person name="Perroud P.F."/>
            <person name="Phillips J."/>
            <person name="Ranjan P."/>
            <person name="Rokshar D.S."/>
            <person name="Rothfels C.J."/>
            <person name="Schneider L."/>
            <person name="Shu S."/>
            <person name="Stevenson D.W."/>
            <person name="Thummler F."/>
            <person name="Tillich M."/>
            <person name="Villarreal Aguilar J.C."/>
            <person name="Widiez T."/>
            <person name="Wong G.K."/>
            <person name="Wymore A."/>
            <person name="Zhang Y."/>
            <person name="Zimmer A.D."/>
            <person name="Quatrano R.S."/>
            <person name="Mayer K.F.X."/>
            <person name="Goodstein D."/>
            <person name="Casacuberta J.M."/>
            <person name="Vandepoele K."/>
            <person name="Reski R."/>
            <person name="Cuming A.C."/>
            <person name="Tuskan G.A."/>
            <person name="Maumus F."/>
            <person name="Salse J."/>
            <person name="Schmutz J."/>
            <person name="Rensing S.A."/>
        </authorList>
    </citation>
    <scope>NUCLEOTIDE SEQUENCE [LARGE SCALE GENOMIC DNA]</scope>
    <source>
        <strain evidence="3 4">cv. Gransden 2004</strain>
    </source>
</reference>